<dbReference type="PROSITE" id="PS50112">
    <property type="entry name" value="PAS"/>
    <property type="match status" value="1"/>
</dbReference>
<dbReference type="SUPFAM" id="SSF55073">
    <property type="entry name" value="Nucleotide cyclase"/>
    <property type="match status" value="1"/>
</dbReference>
<dbReference type="Gene3D" id="3.30.450.20">
    <property type="entry name" value="PAS domain"/>
    <property type="match status" value="1"/>
</dbReference>
<reference evidence="5 6" key="1">
    <citation type="submission" date="2023-01" db="EMBL/GenBank/DDBJ databases">
        <title>Vibrio sp. KJ40-1 sp.nov, isolated from marine algae.</title>
        <authorList>
            <person name="Butt M."/>
            <person name="Kim J.M.J."/>
            <person name="Jeon C.O.C."/>
        </authorList>
    </citation>
    <scope>NUCLEOTIDE SEQUENCE [LARGE SCALE GENOMIC DNA]</scope>
    <source>
        <strain evidence="5 6">KJ40-1</strain>
    </source>
</reference>
<evidence type="ECO:0000313" key="6">
    <source>
        <dbReference type="Proteomes" id="UP001210678"/>
    </source>
</evidence>
<dbReference type="RefSeq" id="WP_272135963.1">
    <property type="nucleotide sequence ID" value="NZ_JAQLOI010000001.1"/>
</dbReference>
<evidence type="ECO:0000256" key="1">
    <source>
        <dbReference type="ARBA" id="ARBA00012528"/>
    </source>
</evidence>
<dbReference type="InterPro" id="IPR029787">
    <property type="entry name" value="Nucleotide_cyclase"/>
</dbReference>
<dbReference type="NCBIfam" id="TIGR00254">
    <property type="entry name" value="GGDEF"/>
    <property type="match status" value="1"/>
</dbReference>
<dbReference type="InterPro" id="IPR000160">
    <property type="entry name" value="GGDEF_dom"/>
</dbReference>
<comment type="catalytic activity">
    <reaction evidence="2">
        <text>2 GTP = 3',3'-c-di-GMP + 2 diphosphate</text>
        <dbReference type="Rhea" id="RHEA:24898"/>
        <dbReference type="ChEBI" id="CHEBI:33019"/>
        <dbReference type="ChEBI" id="CHEBI:37565"/>
        <dbReference type="ChEBI" id="CHEBI:58805"/>
        <dbReference type="EC" id="2.7.7.65"/>
    </reaction>
</comment>
<sequence length="309" mass="35070">MDQEPNRLSEIISVLDTLPDRVFILSSSGQFLDVFGGTDTNVHFSANKLVGANISDIMETEAAQTFQAVIDKSLQTHKTQNHVYTLSPQQHSTLPEAIIPIRTQWYEGRVHILAEKYKEQDAVVWISRNITDSYELKERLIELSEIDDLTQLLNRRAFSERIKQCFGCRKRYNVNTSIILIDVDYFKSINDNFGHPFGDETIKQIAKIITEEVREVDSAGRLGGEEFSVILNMTDIIGAQLTAERIRNRIELHDFSFFGKQANITVSIGVSQINASDEDQTDVFHRADAALYESKEAGRNRVTVIRGDE</sequence>
<dbReference type="EMBL" id="JAQLOI010000001">
    <property type="protein sequence ID" value="MDB1124053.1"/>
    <property type="molecule type" value="Genomic_DNA"/>
</dbReference>
<dbReference type="EC" id="2.7.7.65" evidence="1"/>
<dbReference type="InterPro" id="IPR043128">
    <property type="entry name" value="Rev_trsase/Diguanyl_cyclase"/>
</dbReference>
<dbReference type="InterPro" id="IPR050469">
    <property type="entry name" value="Diguanylate_Cyclase"/>
</dbReference>
<dbReference type="Proteomes" id="UP001210678">
    <property type="component" value="Unassembled WGS sequence"/>
</dbReference>
<dbReference type="InterPro" id="IPR000014">
    <property type="entry name" value="PAS"/>
</dbReference>
<evidence type="ECO:0000256" key="2">
    <source>
        <dbReference type="ARBA" id="ARBA00034247"/>
    </source>
</evidence>
<dbReference type="Pfam" id="PF00990">
    <property type="entry name" value="GGDEF"/>
    <property type="match status" value="1"/>
</dbReference>
<accession>A0ABT4YRA3</accession>
<comment type="caution">
    <text evidence="5">The sequence shown here is derived from an EMBL/GenBank/DDBJ whole genome shotgun (WGS) entry which is preliminary data.</text>
</comment>
<dbReference type="PANTHER" id="PTHR45138:SF9">
    <property type="entry name" value="DIGUANYLATE CYCLASE DGCM-RELATED"/>
    <property type="match status" value="1"/>
</dbReference>
<protein>
    <recommendedName>
        <fullName evidence="1">diguanylate cyclase</fullName>
        <ecNumber evidence="1">2.7.7.65</ecNumber>
    </recommendedName>
</protein>
<feature type="domain" description="PAS" evidence="3">
    <location>
        <begin position="7"/>
        <end position="77"/>
    </location>
</feature>
<dbReference type="SMART" id="SM00267">
    <property type="entry name" value="GGDEF"/>
    <property type="match status" value="1"/>
</dbReference>
<dbReference type="PROSITE" id="PS50887">
    <property type="entry name" value="GGDEF"/>
    <property type="match status" value="1"/>
</dbReference>
<feature type="domain" description="GGDEF" evidence="4">
    <location>
        <begin position="174"/>
        <end position="307"/>
    </location>
</feature>
<name>A0ABT4YRA3_9VIBR</name>
<dbReference type="Gene3D" id="3.30.70.270">
    <property type="match status" value="1"/>
</dbReference>
<organism evidence="5 6">
    <name type="scientific">Vibrio algarum</name>
    <dbReference type="NCBI Taxonomy" id="3020714"/>
    <lineage>
        <taxon>Bacteria</taxon>
        <taxon>Pseudomonadati</taxon>
        <taxon>Pseudomonadota</taxon>
        <taxon>Gammaproteobacteria</taxon>
        <taxon>Vibrionales</taxon>
        <taxon>Vibrionaceae</taxon>
        <taxon>Vibrio</taxon>
    </lineage>
</organism>
<evidence type="ECO:0000259" key="3">
    <source>
        <dbReference type="PROSITE" id="PS50112"/>
    </source>
</evidence>
<keyword evidence="6" id="KW-1185">Reference proteome</keyword>
<evidence type="ECO:0000259" key="4">
    <source>
        <dbReference type="PROSITE" id="PS50887"/>
    </source>
</evidence>
<dbReference type="PANTHER" id="PTHR45138">
    <property type="entry name" value="REGULATORY COMPONENTS OF SENSORY TRANSDUCTION SYSTEM"/>
    <property type="match status" value="1"/>
</dbReference>
<proteinExistence type="predicted"/>
<dbReference type="CDD" id="cd01949">
    <property type="entry name" value="GGDEF"/>
    <property type="match status" value="1"/>
</dbReference>
<evidence type="ECO:0000313" key="5">
    <source>
        <dbReference type="EMBL" id="MDB1124053.1"/>
    </source>
</evidence>
<gene>
    <name evidence="5" type="ORF">PGX00_10505</name>
</gene>